<reference evidence="4" key="1">
    <citation type="journal article" date="2020" name="Nature">
        <title>Giant virus diversity and host interactions through global metagenomics.</title>
        <authorList>
            <person name="Schulz F."/>
            <person name="Roux S."/>
            <person name="Paez-Espino D."/>
            <person name="Jungbluth S."/>
            <person name="Walsh D.A."/>
            <person name="Denef V.J."/>
            <person name="McMahon K.D."/>
            <person name="Konstantinidis K.T."/>
            <person name="Eloe-Fadrosh E.A."/>
            <person name="Kyrpides N.C."/>
            <person name="Woyke T."/>
        </authorList>
    </citation>
    <scope>NUCLEOTIDE SEQUENCE</scope>
    <source>
        <strain evidence="4">GVMAG-M-3300023179-116</strain>
    </source>
</reference>
<dbReference type="AlphaFoldDB" id="A0A6C0E4W7"/>
<keyword evidence="3" id="KW-0472">Membrane</keyword>
<evidence type="ECO:0008006" key="5">
    <source>
        <dbReference type="Google" id="ProtNLM"/>
    </source>
</evidence>
<protein>
    <recommendedName>
        <fullName evidence="5">Nucleotide-diphospho-sugar transferase domain-containing protein</fullName>
    </recommendedName>
</protein>
<dbReference type="Pfam" id="PF05637">
    <property type="entry name" value="Glyco_transf_34"/>
    <property type="match status" value="1"/>
</dbReference>
<dbReference type="GO" id="GO:0006487">
    <property type="term" value="P:protein N-linked glycosylation"/>
    <property type="evidence" value="ECO:0007669"/>
    <property type="project" value="TreeGrafter"/>
</dbReference>
<evidence type="ECO:0000313" key="4">
    <source>
        <dbReference type="EMBL" id="QHT23319.1"/>
    </source>
</evidence>
<keyword evidence="3" id="KW-1133">Transmembrane helix</keyword>
<dbReference type="PANTHER" id="PTHR31306:SF4">
    <property type="entry name" value="ALPHA-1,2-GALACTOSYLTRANSFERASE"/>
    <property type="match status" value="1"/>
</dbReference>
<organism evidence="4">
    <name type="scientific">viral metagenome</name>
    <dbReference type="NCBI Taxonomy" id="1070528"/>
    <lineage>
        <taxon>unclassified sequences</taxon>
        <taxon>metagenomes</taxon>
        <taxon>organismal metagenomes</taxon>
    </lineage>
</organism>
<name>A0A6C0E4W7_9ZZZZ</name>
<proteinExistence type="predicted"/>
<dbReference type="Gene3D" id="3.90.550.10">
    <property type="entry name" value="Spore Coat Polysaccharide Biosynthesis Protein SpsA, Chain A"/>
    <property type="match status" value="1"/>
</dbReference>
<keyword evidence="1" id="KW-0328">Glycosyltransferase</keyword>
<evidence type="ECO:0000256" key="1">
    <source>
        <dbReference type="ARBA" id="ARBA00022676"/>
    </source>
</evidence>
<dbReference type="GO" id="GO:0016757">
    <property type="term" value="F:glycosyltransferase activity"/>
    <property type="evidence" value="ECO:0007669"/>
    <property type="project" value="UniProtKB-KW"/>
</dbReference>
<dbReference type="EMBL" id="MN739730">
    <property type="protein sequence ID" value="QHT23319.1"/>
    <property type="molecule type" value="Genomic_DNA"/>
</dbReference>
<keyword evidence="2" id="KW-0808">Transferase</keyword>
<evidence type="ECO:0000256" key="2">
    <source>
        <dbReference type="ARBA" id="ARBA00022679"/>
    </source>
</evidence>
<sequence length="291" mass="34744">MVFVGFVGFYIHSKIFLYLFNIILIPMFNILVLQIEDRSDDNFLNGNMQLNKKICNENKIQYKFLYKSQDNVPPYWAKVFEIDRILNDNSNIDYIFWLDSDAFFLNFDKNKLIGFLDKNSGYSMIITKDPPPWKMNFNAGSFIVKNDSYSREIFSYWKSLYNPNNWWIEDNKWKTDKPYAGNDYEQGAFATKILTNNKYSTHIKTVPYYILNNTSCTENTNETIVTHLAGRIKDPNIIAKCKNVLYSQNYHGIYFILFLFLFLLIIIFCYCYNKKMKKYIHKLFVFYKKNT</sequence>
<dbReference type="InterPro" id="IPR029044">
    <property type="entry name" value="Nucleotide-diphossugar_trans"/>
</dbReference>
<keyword evidence="3" id="KW-0812">Transmembrane</keyword>
<feature type="transmembrane region" description="Helical" evidence="3">
    <location>
        <begin position="252"/>
        <end position="272"/>
    </location>
</feature>
<accession>A0A6C0E4W7</accession>
<dbReference type="PANTHER" id="PTHR31306">
    <property type="entry name" value="ALPHA-1,6-MANNOSYLTRANSFERASE MNN11-RELATED"/>
    <property type="match status" value="1"/>
</dbReference>
<dbReference type="GO" id="GO:0000139">
    <property type="term" value="C:Golgi membrane"/>
    <property type="evidence" value="ECO:0007669"/>
    <property type="project" value="TreeGrafter"/>
</dbReference>
<evidence type="ECO:0000256" key="3">
    <source>
        <dbReference type="SAM" id="Phobius"/>
    </source>
</evidence>
<dbReference type="InterPro" id="IPR008630">
    <property type="entry name" value="Glyco_trans_34"/>
</dbReference>